<feature type="region of interest" description="Disordered" evidence="1">
    <location>
        <begin position="86"/>
        <end position="122"/>
    </location>
</feature>
<dbReference type="CDD" id="cd20251">
    <property type="entry name" value="Complex1_LYR_SF"/>
    <property type="match status" value="1"/>
</dbReference>
<evidence type="ECO:0000256" key="1">
    <source>
        <dbReference type="SAM" id="MobiDB-lite"/>
    </source>
</evidence>
<gene>
    <name evidence="2" type="ORF">APAL1065_LOCUS14713</name>
</gene>
<name>A0A7S2YEL5_9STRA</name>
<dbReference type="EMBL" id="HBHT01021959">
    <property type="protein sequence ID" value="CAD9971793.1"/>
    <property type="molecule type" value="Transcribed_RNA"/>
</dbReference>
<proteinExistence type="predicted"/>
<protein>
    <submittedName>
        <fullName evidence="2">Uncharacterized protein</fullName>
    </submittedName>
</protein>
<sequence>MSTAAAASQVKRTTPELYRDCLRLIRHVAPGTSSGKAVALRTMVRGEFKKPLTAGQDVESRKAQAIRALSNYMLTVAAPKDEKLKSSMKDFHGRSVQEAKDLQKSNQQEKEENVQQGDSKQK</sequence>
<organism evidence="2">
    <name type="scientific">Entomoneis paludosa</name>
    <dbReference type="NCBI Taxonomy" id="265537"/>
    <lineage>
        <taxon>Eukaryota</taxon>
        <taxon>Sar</taxon>
        <taxon>Stramenopiles</taxon>
        <taxon>Ochrophyta</taxon>
        <taxon>Bacillariophyta</taxon>
        <taxon>Bacillariophyceae</taxon>
        <taxon>Bacillariophycidae</taxon>
        <taxon>Entomoneidaceae</taxon>
        <taxon>Entomoneis</taxon>
    </lineage>
</organism>
<accession>A0A7S2YEL5</accession>
<reference evidence="2" key="1">
    <citation type="submission" date="2021-01" db="EMBL/GenBank/DDBJ databases">
        <authorList>
            <person name="Corre E."/>
            <person name="Pelletier E."/>
            <person name="Niang G."/>
            <person name="Scheremetjew M."/>
            <person name="Finn R."/>
            <person name="Kale V."/>
            <person name="Holt S."/>
            <person name="Cochrane G."/>
            <person name="Meng A."/>
            <person name="Brown T."/>
            <person name="Cohen L."/>
        </authorList>
    </citation>
    <scope>NUCLEOTIDE SEQUENCE</scope>
    <source>
        <strain evidence="2">CCMP125</strain>
    </source>
</reference>
<dbReference type="AlphaFoldDB" id="A0A7S2YEL5"/>
<evidence type="ECO:0000313" key="2">
    <source>
        <dbReference type="EMBL" id="CAD9971793.1"/>
    </source>
</evidence>